<dbReference type="Pfam" id="PF00850">
    <property type="entry name" value="Hist_deacetyl"/>
    <property type="match status" value="1"/>
</dbReference>
<evidence type="ECO:0000256" key="11">
    <source>
        <dbReference type="ARBA" id="ARBA00049193"/>
    </source>
</evidence>
<comment type="subcellular location">
    <subcellularLocation>
        <location evidence="1">Nucleus</location>
    </subcellularLocation>
</comment>
<comment type="catalytic activity">
    <reaction evidence="12">
        <text>N(6)-acetyl-L-lysyl-[histone] + H2O = L-lysyl-[histone] + acetate</text>
        <dbReference type="Rhea" id="RHEA:58196"/>
        <dbReference type="Rhea" id="RHEA-COMP:9845"/>
        <dbReference type="Rhea" id="RHEA-COMP:11338"/>
        <dbReference type="ChEBI" id="CHEBI:15377"/>
        <dbReference type="ChEBI" id="CHEBI:29969"/>
        <dbReference type="ChEBI" id="CHEBI:30089"/>
        <dbReference type="ChEBI" id="CHEBI:61930"/>
        <dbReference type="EC" id="3.5.1.98"/>
    </reaction>
    <physiologicalReaction direction="left-to-right" evidence="12">
        <dbReference type="Rhea" id="RHEA:58197"/>
    </physiologicalReaction>
</comment>
<feature type="domain" description="Histone deacetylase" evidence="14">
    <location>
        <begin position="6"/>
        <end position="45"/>
    </location>
</feature>
<dbReference type="GO" id="GO:0005634">
    <property type="term" value="C:nucleus"/>
    <property type="evidence" value="ECO:0007669"/>
    <property type="project" value="UniProtKB-SubCell"/>
</dbReference>
<keyword evidence="7" id="KW-0805">Transcription regulation</keyword>
<keyword evidence="8" id="KW-0804">Transcription</keyword>
<dbReference type="AlphaFoldDB" id="V8P6R5"/>
<dbReference type="SUPFAM" id="SSF52768">
    <property type="entry name" value="Arginase/deacetylase"/>
    <property type="match status" value="1"/>
</dbReference>
<dbReference type="OrthoDB" id="1918432at2759"/>
<keyword evidence="16" id="KW-1185">Reference proteome</keyword>
<sequence>ATSPCRDEASGFCYLNDAVLGILQLRRRFDRVLYVDLDLHHGDGRLPLLEVTEGEGAEGPQLRGWGEKSRGGLPGKKNGTKRGAVEDIVEGDFPTRDPLDVLQGFFQPFDPLVVSCGFQLPEKLEHLPCLQLSACFWTFFCCFSQSFIKLLRETGRIYVLT</sequence>
<protein>
    <recommendedName>
        <fullName evidence="3">histone deacetylase</fullName>
        <ecNumber evidence="3">3.5.1.98</ecNumber>
    </recommendedName>
</protein>
<evidence type="ECO:0000313" key="16">
    <source>
        <dbReference type="Proteomes" id="UP000018936"/>
    </source>
</evidence>
<evidence type="ECO:0000256" key="5">
    <source>
        <dbReference type="ARBA" id="ARBA00022801"/>
    </source>
</evidence>
<feature type="region of interest" description="Disordered" evidence="13">
    <location>
        <begin position="56"/>
        <end position="80"/>
    </location>
</feature>
<gene>
    <name evidence="15" type="primary">HDAC8</name>
    <name evidence="15" type="ORF">L345_04514</name>
</gene>
<dbReference type="GO" id="GO:0141221">
    <property type="term" value="F:histone deacetylase activity, hydrolytic mechanism"/>
    <property type="evidence" value="ECO:0007669"/>
    <property type="project" value="UniProtKB-EC"/>
</dbReference>
<comment type="caution">
    <text evidence="15">The sequence shown here is derived from an EMBL/GenBank/DDBJ whole genome shotgun (WGS) entry which is preliminary data.</text>
</comment>
<name>V8P6R5_OPHHA</name>
<dbReference type="EC" id="3.5.1.98" evidence="3"/>
<proteinExistence type="inferred from homology"/>
<comment type="similarity">
    <text evidence="2">Belongs to the histone deacetylase family. HD type 1 subfamily.</text>
</comment>
<evidence type="ECO:0000256" key="4">
    <source>
        <dbReference type="ARBA" id="ARBA00022491"/>
    </source>
</evidence>
<reference evidence="15 16" key="1">
    <citation type="journal article" date="2013" name="Proc. Natl. Acad. Sci. U.S.A.">
        <title>The king cobra genome reveals dynamic gene evolution and adaptation in the snake venom system.</title>
        <authorList>
            <person name="Vonk F.J."/>
            <person name="Casewell N.R."/>
            <person name="Henkel C.V."/>
            <person name="Heimberg A.M."/>
            <person name="Jansen H.J."/>
            <person name="McCleary R.J."/>
            <person name="Kerkkamp H.M."/>
            <person name="Vos R.A."/>
            <person name="Guerreiro I."/>
            <person name="Calvete J.J."/>
            <person name="Wuster W."/>
            <person name="Woods A.E."/>
            <person name="Logan J.M."/>
            <person name="Harrison R.A."/>
            <person name="Castoe T.A."/>
            <person name="de Koning A.P."/>
            <person name="Pollock D.D."/>
            <person name="Yandell M."/>
            <person name="Calderon D."/>
            <person name="Renjifo C."/>
            <person name="Currier R.B."/>
            <person name="Salgado D."/>
            <person name="Pla D."/>
            <person name="Sanz L."/>
            <person name="Hyder A.S."/>
            <person name="Ribeiro J.M."/>
            <person name="Arntzen J.W."/>
            <person name="van den Thillart G.E."/>
            <person name="Boetzer M."/>
            <person name="Pirovano W."/>
            <person name="Dirks R.P."/>
            <person name="Spaink H.P."/>
            <person name="Duboule D."/>
            <person name="McGlinn E."/>
            <person name="Kini R.M."/>
            <person name="Richardson M.K."/>
        </authorList>
    </citation>
    <scope>NUCLEOTIDE SEQUENCE</scope>
    <source>
        <tissue evidence="15">Blood</tissue>
    </source>
</reference>
<dbReference type="InterPro" id="IPR037138">
    <property type="entry name" value="His_deacetylse_dom_sf"/>
</dbReference>
<evidence type="ECO:0000256" key="3">
    <source>
        <dbReference type="ARBA" id="ARBA00012111"/>
    </source>
</evidence>
<feature type="non-terminal residue" evidence="15">
    <location>
        <position position="1"/>
    </location>
</feature>
<accession>V8P6R5</accession>
<evidence type="ECO:0000256" key="13">
    <source>
        <dbReference type="SAM" id="MobiDB-lite"/>
    </source>
</evidence>
<keyword evidence="6" id="KW-0156">Chromatin regulator</keyword>
<dbReference type="InterPro" id="IPR023696">
    <property type="entry name" value="Ureohydrolase_dom_sf"/>
</dbReference>
<evidence type="ECO:0000313" key="15">
    <source>
        <dbReference type="EMBL" id="ETE69708.1"/>
    </source>
</evidence>
<keyword evidence="5" id="KW-0378">Hydrolase</keyword>
<organism evidence="15 16">
    <name type="scientific">Ophiophagus hannah</name>
    <name type="common">King cobra</name>
    <name type="synonym">Naja hannah</name>
    <dbReference type="NCBI Taxonomy" id="8665"/>
    <lineage>
        <taxon>Eukaryota</taxon>
        <taxon>Metazoa</taxon>
        <taxon>Chordata</taxon>
        <taxon>Craniata</taxon>
        <taxon>Vertebrata</taxon>
        <taxon>Euteleostomi</taxon>
        <taxon>Lepidosauria</taxon>
        <taxon>Squamata</taxon>
        <taxon>Bifurcata</taxon>
        <taxon>Unidentata</taxon>
        <taxon>Episquamata</taxon>
        <taxon>Toxicofera</taxon>
        <taxon>Serpentes</taxon>
        <taxon>Colubroidea</taxon>
        <taxon>Elapidae</taxon>
        <taxon>Elapinae</taxon>
        <taxon>Ophiophagus</taxon>
    </lineage>
</organism>
<evidence type="ECO:0000256" key="2">
    <source>
        <dbReference type="ARBA" id="ARBA00006457"/>
    </source>
</evidence>
<evidence type="ECO:0000256" key="9">
    <source>
        <dbReference type="ARBA" id="ARBA00023242"/>
    </source>
</evidence>
<comment type="catalytic activity">
    <reaction evidence="10">
        <text>N(6)-acetyl-L-lysyl-[protein] + H2O = L-lysyl-[protein] + acetate</text>
        <dbReference type="Rhea" id="RHEA:58108"/>
        <dbReference type="Rhea" id="RHEA-COMP:9752"/>
        <dbReference type="Rhea" id="RHEA-COMP:10731"/>
        <dbReference type="ChEBI" id="CHEBI:15377"/>
        <dbReference type="ChEBI" id="CHEBI:29969"/>
        <dbReference type="ChEBI" id="CHEBI:30089"/>
        <dbReference type="ChEBI" id="CHEBI:61930"/>
    </reaction>
    <physiologicalReaction direction="left-to-right" evidence="10">
        <dbReference type="Rhea" id="RHEA:58109"/>
    </physiologicalReaction>
</comment>
<keyword evidence="9" id="KW-0539">Nucleus</keyword>
<dbReference type="Proteomes" id="UP000018936">
    <property type="component" value="Unassembled WGS sequence"/>
</dbReference>
<dbReference type="PANTHER" id="PTHR10625">
    <property type="entry name" value="HISTONE DEACETYLASE HDAC1-RELATED"/>
    <property type="match status" value="1"/>
</dbReference>
<dbReference type="GO" id="GO:0031507">
    <property type="term" value="P:heterochromatin formation"/>
    <property type="evidence" value="ECO:0007669"/>
    <property type="project" value="TreeGrafter"/>
</dbReference>
<dbReference type="InterPro" id="IPR023801">
    <property type="entry name" value="His_deacetylse_dom"/>
</dbReference>
<keyword evidence="4" id="KW-0678">Repressor</keyword>
<dbReference type="PANTHER" id="PTHR10625:SF14">
    <property type="entry name" value="HISTONE DEACETYLASE 8"/>
    <property type="match status" value="1"/>
</dbReference>
<feature type="non-terminal residue" evidence="15">
    <location>
        <position position="161"/>
    </location>
</feature>
<comment type="catalytic activity">
    <reaction evidence="11">
        <text>N(6)-(2E)-butenoyl-L-lysyl-[protein] + H2O = (2E)-2-butenoate + L-lysyl-[protein]</text>
        <dbReference type="Rhea" id="RHEA:69172"/>
        <dbReference type="Rhea" id="RHEA-COMP:9752"/>
        <dbReference type="Rhea" id="RHEA-COMP:13707"/>
        <dbReference type="ChEBI" id="CHEBI:15377"/>
        <dbReference type="ChEBI" id="CHEBI:29969"/>
        <dbReference type="ChEBI" id="CHEBI:35899"/>
        <dbReference type="ChEBI" id="CHEBI:137954"/>
    </reaction>
    <physiologicalReaction direction="left-to-right" evidence="11">
        <dbReference type="Rhea" id="RHEA:69173"/>
    </physiologicalReaction>
</comment>
<dbReference type="EMBL" id="AZIM01000711">
    <property type="protein sequence ID" value="ETE69708.1"/>
    <property type="molecule type" value="Genomic_DNA"/>
</dbReference>
<evidence type="ECO:0000256" key="8">
    <source>
        <dbReference type="ARBA" id="ARBA00023163"/>
    </source>
</evidence>
<evidence type="ECO:0000256" key="7">
    <source>
        <dbReference type="ARBA" id="ARBA00023015"/>
    </source>
</evidence>
<evidence type="ECO:0000259" key="14">
    <source>
        <dbReference type="Pfam" id="PF00850"/>
    </source>
</evidence>
<evidence type="ECO:0000256" key="1">
    <source>
        <dbReference type="ARBA" id="ARBA00004123"/>
    </source>
</evidence>
<evidence type="ECO:0000256" key="10">
    <source>
        <dbReference type="ARBA" id="ARBA00049136"/>
    </source>
</evidence>
<dbReference type="Gene3D" id="3.40.800.20">
    <property type="entry name" value="Histone deacetylase domain"/>
    <property type="match status" value="1"/>
</dbReference>
<evidence type="ECO:0000256" key="6">
    <source>
        <dbReference type="ARBA" id="ARBA00022853"/>
    </source>
</evidence>
<evidence type="ECO:0000256" key="12">
    <source>
        <dbReference type="ARBA" id="ARBA00049416"/>
    </source>
</evidence>